<proteinExistence type="predicted"/>
<sequence>MPLTDLLSIAGSVLIAIGGGAAIVFALAKWLGGVWATRILENERATQSREQELLVRRRNIYAKLSVALRVFLSSTTRSSPEYQVRFLEAYDEAALWASDEVMNAVGMLLDQIRSNTERRGAHSEQELQTAYATCITSMRKDVGFKNTEFSYRVVSF</sequence>
<organism evidence="2 3">
    <name type="scientific">Undibacterium amnicola</name>
    <dbReference type="NCBI Taxonomy" id="1834038"/>
    <lineage>
        <taxon>Bacteria</taxon>
        <taxon>Pseudomonadati</taxon>
        <taxon>Pseudomonadota</taxon>
        <taxon>Betaproteobacteria</taxon>
        <taxon>Burkholderiales</taxon>
        <taxon>Oxalobacteraceae</taxon>
        <taxon>Undibacterium</taxon>
    </lineage>
</organism>
<name>A0ABR6XUW4_9BURK</name>
<dbReference type="Proteomes" id="UP000643610">
    <property type="component" value="Unassembled WGS sequence"/>
</dbReference>
<reference evidence="2 3" key="1">
    <citation type="submission" date="2020-08" db="EMBL/GenBank/DDBJ databases">
        <title>Novel species isolated from subtropical streams in China.</title>
        <authorList>
            <person name="Lu H."/>
        </authorList>
    </citation>
    <scope>NUCLEOTIDE SEQUENCE [LARGE SCALE GENOMIC DNA]</scope>
    <source>
        <strain evidence="2 3">KCTC 52442</strain>
    </source>
</reference>
<gene>
    <name evidence="2" type="ORF">H8K33_17340</name>
</gene>
<keyword evidence="3" id="KW-1185">Reference proteome</keyword>
<evidence type="ECO:0000313" key="3">
    <source>
        <dbReference type="Proteomes" id="UP000643610"/>
    </source>
</evidence>
<dbReference type="EMBL" id="JACOFU010000009">
    <property type="protein sequence ID" value="MBC3833278.1"/>
    <property type="molecule type" value="Genomic_DNA"/>
</dbReference>
<evidence type="ECO:0000313" key="2">
    <source>
        <dbReference type="EMBL" id="MBC3833278.1"/>
    </source>
</evidence>
<evidence type="ECO:0000256" key="1">
    <source>
        <dbReference type="SAM" id="Phobius"/>
    </source>
</evidence>
<feature type="transmembrane region" description="Helical" evidence="1">
    <location>
        <begin position="6"/>
        <end position="28"/>
    </location>
</feature>
<accession>A0ABR6XUW4</accession>
<evidence type="ECO:0008006" key="4">
    <source>
        <dbReference type="Google" id="ProtNLM"/>
    </source>
</evidence>
<protein>
    <recommendedName>
        <fullName evidence="4">DUF4760 domain-containing protein</fullName>
    </recommendedName>
</protein>
<keyword evidence="1" id="KW-1133">Transmembrane helix</keyword>
<comment type="caution">
    <text evidence="2">The sequence shown here is derived from an EMBL/GenBank/DDBJ whole genome shotgun (WGS) entry which is preliminary data.</text>
</comment>
<keyword evidence="1" id="KW-0812">Transmembrane</keyword>
<keyword evidence="1" id="KW-0472">Membrane</keyword>
<dbReference type="RefSeq" id="WP_186892328.1">
    <property type="nucleotide sequence ID" value="NZ_JACOFU010000009.1"/>
</dbReference>